<dbReference type="SUPFAM" id="SSF57302">
    <property type="entry name" value="Snake toxin-like"/>
    <property type="match status" value="1"/>
</dbReference>
<dbReference type="OrthoDB" id="5945173at2759"/>
<feature type="signal peptide" evidence="1">
    <location>
        <begin position="1"/>
        <end position="20"/>
    </location>
</feature>
<keyword evidence="1" id="KW-0732">Signal</keyword>
<evidence type="ECO:0000256" key="1">
    <source>
        <dbReference type="SAM" id="SignalP"/>
    </source>
</evidence>
<dbReference type="Pfam" id="PF00087">
    <property type="entry name" value="Toxin_TOLIP"/>
    <property type="match status" value="1"/>
</dbReference>
<dbReference type="EMBL" id="CAJNOC010001286">
    <property type="protein sequence ID" value="CAF0851527.1"/>
    <property type="molecule type" value="Genomic_DNA"/>
</dbReference>
<dbReference type="Proteomes" id="UP000663879">
    <property type="component" value="Unassembled WGS sequence"/>
</dbReference>
<reference evidence="3" key="1">
    <citation type="submission" date="2021-02" db="EMBL/GenBank/DDBJ databases">
        <authorList>
            <person name="Nowell W R."/>
        </authorList>
    </citation>
    <scope>NUCLEOTIDE SEQUENCE</scope>
    <source>
        <strain evidence="3">Ploen Becks lab</strain>
    </source>
</reference>
<keyword evidence="4" id="KW-1185">Reference proteome</keyword>
<comment type="caution">
    <text evidence="3">The sequence shown here is derived from an EMBL/GenBank/DDBJ whole genome shotgun (WGS) entry which is preliminary data.</text>
</comment>
<feature type="domain" description="Snake toxin/toxin-like" evidence="2">
    <location>
        <begin position="21"/>
        <end position="98"/>
    </location>
</feature>
<evidence type="ECO:0000313" key="3">
    <source>
        <dbReference type="EMBL" id="CAF0851527.1"/>
    </source>
</evidence>
<dbReference type="InterPro" id="IPR045860">
    <property type="entry name" value="Snake_toxin-like_sf"/>
</dbReference>
<dbReference type="AlphaFoldDB" id="A0A813WFI4"/>
<feature type="chain" id="PRO_5032944265" description="Snake toxin/toxin-like domain-containing protein" evidence="1">
    <location>
        <begin position="21"/>
        <end position="143"/>
    </location>
</feature>
<evidence type="ECO:0000313" key="4">
    <source>
        <dbReference type="Proteomes" id="UP000663879"/>
    </source>
</evidence>
<gene>
    <name evidence="3" type="ORF">OXX778_LOCUS8977</name>
</gene>
<sequence>MNFTMIGLFLIIYLVKNIECLQCYSCEKCLEPFNPLAYNTKVLECPEGFDTCLTNFIEHSNGAYYSQRTCVPPYLCSPGVYTKNDTTITTKCCNKDLCINYKYFSFTNSMTSSTISRNKTNSHSLSSYLFTFVCIIILKFNLF</sequence>
<dbReference type="Gene3D" id="2.10.60.10">
    <property type="entry name" value="CD59"/>
    <property type="match status" value="1"/>
</dbReference>
<dbReference type="InterPro" id="IPR035076">
    <property type="entry name" value="Toxin/TOLIP"/>
</dbReference>
<dbReference type="CDD" id="cd00117">
    <property type="entry name" value="TFP"/>
    <property type="match status" value="1"/>
</dbReference>
<organism evidence="3 4">
    <name type="scientific">Brachionus calyciflorus</name>
    <dbReference type="NCBI Taxonomy" id="104777"/>
    <lineage>
        <taxon>Eukaryota</taxon>
        <taxon>Metazoa</taxon>
        <taxon>Spiralia</taxon>
        <taxon>Gnathifera</taxon>
        <taxon>Rotifera</taxon>
        <taxon>Eurotatoria</taxon>
        <taxon>Monogononta</taxon>
        <taxon>Pseudotrocha</taxon>
        <taxon>Ploima</taxon>
        <taxon>Brachionidae</taxon>
        <taxon>Brachionus</taxon>
    </lineage>
</organism>
<accession>A0A813WFI4</accession>
<evidence type="ECO:0000259" key="2">
    <source>
        <dbReference type="Pfam" id="PF00087"/>
    </source>
</evidence>
<name>A0A813WFI4_9BILA</name>
<protein>
    <recommendedName>
        <fullName evidence="2">Snake toxin/toxin-like domain-containing protein</fullName>
    </recommendedName>
</protein>
<proteinExistence type="predicted"/>